<dbReference type="OrthoDB" id="1916590at2759"/>
<evidence type="ECO:0000256" key="5">
    <source>
        <dbReference type="ARBA" id="ARBA00022723"/>
    </source>
</evidence>
<dbReference type="Pfam" id="PF25998">
    <property type="entry name" value="U-box_ZFPL1"/>
    <property type="match status" value="1"/>
</dbReference>
<dbReference type="SMART" id="SM00184">
    <property type="entry name" value="RING"/>
    <property type="match status" value="1"/>
</dbReference>
<evidence type="ECO:0000313" key="14">
    <source>
        <dbReference type="EMBL" id="KAJ6639743.1"/>
    </source>
</evidence>
<gene>
    <name evidence="14" type="ORF">Bhyg_12490</name>
</gene>
<evidence type="ECO:0000256" key="10">
    <source>
        <dbReference type="PROSITE-ProRule" id="PRU00175"/>
    </source>
</evidence>
<comment type="caution">
    <text evidence="14">The sequence shown here is derived from an EMBL/GenBank/DDBJ whole genome shotgun (WGS) entry which is preliminary data.</text>
</comment>
<keyword evidence="4" id="KW-0812">Transmembrane</keyword>
<dbReference type="AlphaFoldDB" id="A0A9Q0MXF9"/>
<dbReference type="PANTHER" id="PTHR12981:SF0">
    <property type="entry name" value="ZINC FINGER PROTEIN-LIKE 1"/>
    <property type="match status" value="1"/>
</dbReference>
<organism evidence="14 15">
    <name type="scientific">Pseudolycoriella hygida</name>
    <dbReference type="NCBI Taxonomy" id="35572"/>
    <lineage>
        <taxon>Eukaryota</taxon>
        <taxon>Metazoa</taxon>
        <taxon>Ecdysozoa</taxon>
        <taxon>Arthropoda</taxon>
        <taxon>Hexapoda</taxon>
        <taxon>Insecta</taxon>
        <taxon>Pterygota</taxon>
        <taxon>Neoptera</taxon>
        <taxon>Endopterygota</taxon>
        <taxon>Diptera</taxon>
        <taxon>Nematocera</taxon>
        <taxon>Sciaroidea</taxon>
        <taxon>Sciaridae</taxon>
        <taxon>Pseudolycoriella</taxon>
    </lineage>
</organism>
<accession>A0A9Q0MXF9</accession>
<dbReference type="PROSITE" id="PS50089">
    <property type="entry name" value="ZF_RING_2"/>
    <property type="match status" value="1"/>
</dbReference>
<keyword evidence="9 11" id="KW-0472">Membrane</keyword>
<feature type="domain" description="RING-type" evidence="13">
    <location>
        <begin position="44"/>
        <end position="91"/>
    </location>
</feature>
<dbReference type="Pfam" id="PF25993">
    <property type="entry name" value="zf-B_box_ZFPL1"/>
    <property type="match status" value="1"/>
</dbReference>
<evidence type="ECO:0000256" key="4">
    <source>
        <dbReference type="ARBA" id="ARBA00022692"/>
    </source>
</evidence>
<keyword evidence="7 11" id="KW-0862">Zinc</keyword>
<dbReference type="GO" id="GO:0008270">
    <property type="term" value="F:zinc ion binding"/>
    <property type="evidence" value="ECO:0007669"/>
    <property type="project" value="UniProtKB-UniRule"/>
</dbReference>
<name>A0A9Q0MXF9_9DIPT</name>
<dbReference type="CDD" id="cd16487">
    <property type="entry name" value="mRING-H2-C3DHC3_ZFPL1"/>
    <property type="match status" value="1"/>
</dbReference>
<keyword evidence="6 10" id="KW-0863">Zinc-finger</keyword>
<evidence type="ECO:0000256" key="2">
    <source>
        <dbReference type="ARBA" id="ARBA00005561"/>
    </source>
</evidence>
<keyword evidence="8" id="KW-1133">Transmembrane helix</keyword>
<comment type="similarity">
    <text evidence="2 11">Belongs to the ZFPL1 family.</text>
</comment>
<evidence type="ECO:0000256" key="7">
    <source>
        <dbReference type="ARBA" id="ARBA00022833"/>
    </source>
</evidence>
<feature type="compositionally biased region" description="Polar residues" evidence="12">
    <location>
        <begin position="139"/>
        <end position="149"/>
    </location>
</feature>
<dbReference type="GO" id="GO:0016020">
    <property type="term" value="C:membrane"/>
    <property type="evidence" value="ECO:0007669"/>
    <property type="project" value="UniProtKB-SubCell"/>
</dbReference>
<dbReference type="GO" id="GO:0005794">
    <property type="term" value="C:Golgi apparatus"/>
    <property type="evidence" value="ECO:0007669"/>
    <property type="project" value="TreeGrafter"/>
</dbReference>
<protein>
    <recommendedName>
        <fullName evidence="3 11">Zinc finger protein-like 1 homolog</fullName>
    </recommendedName>
</protein>
<keyword evidence="15" id="KW-1185">Reference proteome</keyword>
<reference evidence="14" key="1">
    <citation type="submission" date="2022-07" db="EMBL/GenBank/DDBJ databases">
        <authorList>
            <person name="Trinca V."/>
            <person name="Uliana J.V.C."/>
            <person name="Torres T.T."/>
            <person name="Ward R.J."/>
            <person name="Monesi N."/>
        </authorList>
    </citation>
    <scope>NUCLEOTIDE SEQUENCE</scope>
    <source>
        <strain evidence="14">HSMRA1968</strain>
        <tissue evidence="14">Whole embryos</tissue>
    </source>
</reference>
<evidence type="ECO:0000256" key="12">
    <source>
        <dbReference type="SAM" id="MobiDB-lite"/>
    </source>
</evidence>
<evidence type="ECO:0000259" key="13">
    <source>
        <dbReference type="PROSITE" id="PS50089"/>
    </source>
</evidence>
<evidence type="ECO:0000256" key="8">
    <source>
        <dbReference type="ARBA" id="ARBA00022989"/>
    </source>
</evidence>
<evidence type="ECO:0000256" key="6">
    <source>
        <dbReference type="ARBA" id="ARBA00022771"/>
    </source>
</evidence>
<sequence>MVTNQFCFDHRVNVCEHCMVNSHPTCVVQSYLQWLKDSDYDSRCKLCKEELGSGDCIRLVCYHVYHWECLNARQQSLPSNTAPSGHLCPTCLDQIFPPSNLISPVADYLRSRLGQVNWGRNELGLPLFSDDKIENLGSSQFNNQTNHQSIPKHKPISSTSKQHSVLNIDSAQSDFQEIGV</sequence>
<dbReference type="InterPro" id="IPR039043">
    <property type="entry name" value="ZFPL1"/>
</dbReference>
<dbReference type="InterPro" id="IPR001841">
    <property type="entry name" value="Znf_RING"/>
</dbReference>
<dbReference type="SUPFAM" id="SSF57850">
    <property type="entry name" value="RING/U-box"/>
    <property type="match status" value="1"/>
</dbReference>
<evidence type="ECO:0000256" key="9">
    <source>
        <dbReference type="ARBA" id="ARBA00023136"/>
    </source>
</evidence>
<dbReference type="InterPro" id="IPR013083">
    <property type="entry name" value="Znf_RING/FYVE/PHD"/>
</dbReference>
<dbReference type="Proteomes" id="UP001151699">
    <property type="component" value="Chromosome X"/>
</dbReference>
<comment type="subcellular location">
    <subcellularLocation>
        <location evidence="1 11">Membrane</location>
        <topology evidence="1 11">Single-pass membrane protein</topology>
    </subcellularLocation>
</comment>
<evidence type="ECO:0000313" key="15">
    <source>
        <dbReference type="Proteomes" id="UP001151699"/>
    </source>
</evidence>
<proteinExistence type="inferred from homology"/>
<evidence type="ECO:0000256" key="11">
    <source>
        <dbReference type="RuleBase" id="RU369078"/>
    </source>
</evidence>
<dbReference type="PANTHER" id="PTHR12981">
    <property type="entry name" value="ZINC FINGER PROTEIN-LIKE 1"/>
    <property type="match status" value="1"/>
</dbReference>
<dbReference type="InterPro" id="IPR058731">
    <property type="entry name" value="Znf-B_box_ZFPL1-like"/>
</dbReference>
<feature type="region of interest" description="Disordered" evidence="12">
    <location>
        <begin position="139"/>
        <end position="163"/>
    </location>
</feature>
<dbReference type="Gene3D" id="3.30.40.10">
    <property type="entry name" value="Zinc/RING finger domain, C3HC4 (zinc finger)"/>
    <property type="match status" value="1"/>
</dbReference>
<evidence type="ECO:0000256" key="3">
    <source>
        <dbReference type="ARBA" id="ARBA00013701"/>
    </source>
</evidence>
<dbReference type="EMBL" id="WJQU01000003">
    <property type="protein sequence ID" value="KAJ6639743.1"/>
    <property type="molecule type" value="Genomic_DNA"/>
</dbReference>
<keyword evidence="5 11" id="KW-0479">Metal-binding</keyword>
<evidence type="ECO:0000256" key="1">
    <source>
        <dbReference type="ARBA" id="ARBA00004167"/>
    </source>
</evidence>
<dbReference type="InterPro" id="IPR058730">
    <property type="entry name" value="U-box_ZFPL1-like"/>
</dbReference>